<dbReference type="InterPro" id="IPR008638">
    <property type="entry name" value="FhaB/CdiA-like_TPS"/>
</dbReference>
<proteinExistence type="predicted"/>
<dbReference type="InterPro" id="IPR011050">
    <property type="entry name" value="Pectin_lyase_fold/virulence"/>
</dbReference>
<evidence type="ECO:0000313" key="3">
    <source>
        <dbReference type="Proteomes" id="UP000033607"/>
    </source>
</evidence>
<name>A0A0J9EZJ7_9CYAN</name>
<dbReference type="InterPro" id="IPR012334">
    <property type="entry name" value="Pectin_lyas_fold"/>
</dbReference>
<dbReference type="NCBIfam" id="TIGR01901">
    <property type="entry name" value="adhes_NPXG"/>
    <property type="match status" value="1"/>
</dbReference>
<sequence>MIGISGFVLATSPSTALAQIVPDNTLGSENSVVTPNVNIRGINSDRIDGGAVRGSNLFHSFQEFNIREGRGAYFSNPDNIINILTRVTGGNISEILGTLGVLGNANLFLINPAGIVFGPNARLDVGGSFFATTADGILFENGFEFAASNPQAPPLLTINMPLGLNIRENPGAIVNQTLPQLVRLDESPLRNDAGFLIPQGLNVPRNQTLALIGGDVIFDGGVAISPGSRIQLGGLSEPGIVQINPDNSFTFPDNIQRGNVALTNESQINVRADGGGDVNINARNVEISGGSVIRAGIDNGLGSIEAEGGDVNINVQDNVLITGAGSSIGNSINIDGIGQPGDINITANSLSMNNGAFLSTVLFGEGNAGNINIVTNSLVMSNQARLGALTFGQGNAGVVSILARDSVELSDGNILSSVEEGAVGNGGTIEINTGNLLISEGSPVITSTSGEGNAGNITVKADNIELTGTSADGELISGFFADVDDTGIGNGGNIYIETGQFRLTEGARIQSSTFGQGNAGLISILATDSVELLSSFIFSDVEQGARGDGGIVEINTGNLLLSEGAQIFTRTSGEGNAGSIIVKAASVALTGTTADGEFPSGFFADVNGTGMGNGGNIYIETGQLRLTEGGRIQSSTFGQGNAGLISIFATDSVELADSGIFSDVGENAVGDGGNIEISTSSLNAINGQIS</sequence>
<gene>
    <name evidence="2" type="ORF">WN50_33950</name>
</gene>
<dbReference type="Proteomes" id="UP000033607">
    <property type="component" value="Unassembled WGS sequence"/>
</dbReference>
<evidence type="ECO:0000313" key="2">
    <source>
        <dbReference type="EMBL" id="KMW70610.1"/>
    </source>
</evidence>
<evidence type="ECO:0000259" key="1">
    <source>
        <dbReference type="SMART" id="SM00912"/>
    </source>
</evidence>
<dbReference type="SMART" id="SM00912">
    <property type="entry name" value="Haemagg_act"/>
    <property type="match status" value="1"/>
</dbReference>
<dbReference type="SUPFAM" id="SSF51126">
    <property type="entry name" value="Pectin lyase-like"/>
    <property type="match status" value="3"/>
</dbReference>
<dbReference type="Pfam" id="PF05860">
    <property type="entry name" value="TPS"/>
    <property type="match status" value="1"/>
</dbReference>
<reference evidence="2 3" key="1">
    <citation type="submission" date="2015-06" db="EMBL/GenBank/DDBJ databases">
        <title>Draft genome assembly of filamentous brackish cyanobacterium Limnoraphis robusta strain CS-951.</title>
        <authorList>
            <person name="Willis A."/>
            <person name="Parks M."/>
            <person name="Burford M.A."/>
        </authorList>
    </citation>
    <scope>NUCLEOTIDE SEQUENCE [LARGE SCALE GENOMIC DNA]</scope>
    <source>
        <strain evidence="2 3">CS-951</strain>
    </source>
</reference>
<protein>
    <recommendedName>
        <fullName evidence="1">Filamentous haemagglutinin FhaB/tRNA nuclease CdiA-like TPS domain-containing protein</fullName>
    </recommendedName>
</protein>
<comment type="caution">
    <text evidence="2">The sequence shown here is derived from an EMBL/GenBank/DDBJ whole genome shotgun (WGS) entry which is preliminary data.</text>
</comment>
<organism evidence="2 3">
    <name type="scientific">Limnoraphis robusta CS-951</name>
    <dbReference type="NCBI Taxonomy" id="1637645"/>
    <lineage>
        <taxon>Bacteria</taxon>
        <taxon>Bacillati</taxon>
        <taxon>Cyanobacteriota</taxon>
        <taxon>Cyanophyceae</taxon>
        <taxon>Oscillatoriophycideae</taxon>
        <taxon>Oscillatoriales</taxon>
        <taxon>Sirenicapillariaceae</taxon>
        <taxon>Limnoraphis</taxon>
    </lineage>
</organism>
<feature type="domain" description="Filamentous haemagglutinin FhaB/tRNA nuclease CdiA-like TPS" evidence="1">
    <location>
        <begin position="27"/>
        <end position="140"/>
    </location>
</feature>
<feature type="non-terminal residue" evidence="2">
    <location>
        <position position="690"/>
    </location>
</feature>
<dbReference type="Gene3D" id="2.160.20.10">
    <property type="entry name" value="Single-stranded right-handed beta-helix, Pectin lyase-like"/>
    <property type="match status" value="2"/>
</dbReference>
<dbReference type="AlphaFoldDB" id="A0A0J9EZJ7"/>
<dbReference type="EMBL" id="LATL02000107">
    <property type="protein sequence ID" value="KMW70610.1"/>
    <property type="molecule type" value="Genomic_DNA"/>
</dbReference>
<accession>A0A0J9EZJ7</accession>